<feature type="domain" description="C3H1-type" evidence="9">
    <location>
        <begin position="19"/>
        <end position="45"/>
    </location>
</feature>
<evidence type="ECO:0000256" key="3">
    <source>
        <dbReference type="ARBA" id="ARBA00022737"/>
    </source>
</evidence>
<accession>A0A8X9ACL9</accession>
<dbReference type="PRINTS" id="PR00320">
    <property type="entry name" value="GPROTEINBRPT"/>
</dbReference>
<dbReference type="InterPro" id="IPR036855">
    <property type="entry name" value="Znf_CCCH_sf"/>
</dbReference>
<organism evidence="10">
    <name type="scientific">Salvia splendens</name>
    <name type="common">Scarlet sage</name>
    <dbReference type="NCBI Taxonomy" id="180675"/>
    <lineage>
        <taxon>Eukaryota</taxon>
        <taxon>Viridiplantae</taxon>
        <taxon>Streptophyta</taxon>
        <taxon>Embryophyta</taxon>
        <taxon>Tracheophyta</taxon>
        <taxon>Spermatophyta</taxon>
        <taxon>Magnoliopsida</taxon>
        <taxon>eudicotyledons</taxon>
        <taxon>Gunneridae</taxon>
        <taxon>Pentapetalae</taxon>
        <taxon>asterids</taxon>
        <taxon>lamiids</taxon>
        <taxon>Lamiales</taxon>
        <taxon>Lamiaceae</taxon>
        <taxon>Nepetoideae</taxon>
        <taxon>Mentheae</taxon>
        <taxon>Salviinae</taxon>
        <taxon>Salvia</taxon>
        <taxon>Salvia subgen. Calosphace</taxon>
        <taxon>core Calosphace</taxon>
    </lineage>
</organism>
<evidence type="ECO:0000256" key="2">
    <source>
        <dbReference type="ARBA" id="ARBA00022723"/>
    </source>
</evidence>
<dbReference type="InterPro" id="IPR001680">
    <property type="entry name" value="WD40_rpt"/>
</dbReference>
<dbReference type="AlphaFoldDB" id="A0A8X9ACL9"/>
<evidence type="ECO:0000313" key="10">
    <source>
        <dbReference type="EMBL" id="KAG6435716.1"/>
    </source>
</evidence>
<dbReference type="Gene3D" id="2.130.10.10">
    <property type="entry name" value="YVTN repeat-like/Quinoprotein amine dehydrogenase"/>
    <property type="match status" value="2"/>
</dbReference>
<dbReference type="Pfam" id="PF00400">
    <property type="entry name" value="WD40"/>
    <property type="match status" value="3"/>
</dbReference>
<keyword evidence="1 6" id="KW-0853">WD repeat</keyword>
<reference evidence="10" key="1">
    <citation type="submission" date="2018-01" db="EMBL/GenBank/DDBJ databases">
        <authorList>
            <person name="Mao J.F."/>
        </authorList>
    </citation>
    <scope>NUCLEOTIDE SEQUENCE</scope>
    <source>
        <strain evidence="10">Huo1</strain>
        <tissue evidence="10">Leaf</tissue>
    </source>
</reference>
<feature type="domain" description="C3H1-type" evidence="9">
    <location>
        <begin position="136"/>
        <end position="163"/>
    </location>
</feature>
<dbReference type="EMBL" id="PNBA02000001">
    <property type="protein sequence ID" value="KAG6435716.1"/>
    <property type="molecule type" value="Genomic_DNA"/>
</dbReference>
<dbReference type="PROSITE" id="PS50294">
    <property type="entry name" value="WD_REPEATS_REGION"/>
    <property type="match status" value="2"/>
</dbReference>
<dbReference type="PROSITE" id="PS50103">
    <property type="entry name" value="ZF_C3H1"/>
    <property type="match status" value="2"/>
</dbReference>
<comment type="caution">
    <text evidence="10">The sequence shown here is derived from an EMBL/GenBank/DDBJ whole genome shotgun (WGS) entry which is preliminary data.</text>
</comment>
<evidence type="ECO:0000256" key="5">
    <source>
        <dbReference type="ARBA" id="ARBA00022833"/>
    </source>
</evidence>
<dbReference type="Proteomes" id="UP000298416">
    <property type="component" value="Unassembled WGS sequence"/>
</dbReference>
<dbReference type="InterPro" id="IPR000571">
    <property type="entry name" value="Znf_CCCH"/>
</dbReference>
<feature type="zinc finger region" description="C3H1-type" evidence="7">
    <location>
        <begin position="19"/>
        <end position="45"/>
    </location>
</feature>
<proteinExistence type="predicted"/>
<dbReference type="PROSITE" id="PS00678">
    <property type="entry name" value="WD_REPEATS_1"/>
    <property type="match status" value="1"/>
</dbReference>
<feature type="repeat" description="WD" evidence="6">
    <location>
        <begin position="337"/>
        <end position="376"/>
    </location>
</feature>
<keyword evidence="2 7" id="KW-0479">Metal-binding</keyword>
<keyword evidence="3" id="KW-0677">Repeat</keyword>
<feature type="repeat" description="WD" evidence="6">
    <location>
        <begin position="297"/>
        <end position="336"/>
    </location>
</feature>
<feature type="zinc finger region" description="C3H1-type" evidence="7">
    <location>
        <begin position="136"/>
        <end position="163"/>
    </location>
</feature>
<dbReference type="GO" id="GO:0008270">
    <property type="term" value="F:zinc ion binding"/>
    <property type="evidence" value="ECO:0007669"/>
    <property type="project" value="UniProtKB-KW"/>
</dbReference>
<keyword evidence="4 7" id="KW-0863">Zinc-finger</keyword>
<sequence>MAITTARKESVFVRVGGKPLKNQVCIYWLEGRCNRSPCRYLHKESLPSKTQRQPQLAPPNAVPSKQPKSRTWKNPNFDGPRSNKACVFNTTKNSGKIVHGDQGMTTGMVGSDRVAQYQPKVVTVVRDIPKKSIIQKAQPKQCKYWVTGNCVHGEKCKDLHSWFCGSGFTMLAVLEGHKKAITGISLPSVGDKLYSSSKDGSVRAWDCNNGQVVGSVMIGGDVGCLVAEGPWLFAGSQNVVKAWNLQNQTEFSLSEAVGSVCSMIIDEDKLFAGMEDGTILVWKWNPVTNIPEPAAMLKGHEGAVCSLVVGAGRLYSGSRDCTIKAWDLQNLQCLQTLCGHTRDVTSVICWDNYLLSASLDKTLKVWAATESGTIEVVHETREDHELMTLCGIHDAEVKPILLCSFSDSTVRLYDLPSFTERGRIFSKRAVKVIRIGVNGLFFTGDGTGEVSIWRLLGTPSETASCHEPNLVQIGACWRL</sequence>
<dbReference type="InterPro" id="IPR044715">
    <property type="entry name" value="WDR86-like"/>
</dbReference>
<feature type="repeat" description="WD" evidence="6">
    <location>
        <begin position="174"/>
        <end position="215"/>
    </location>
</feature>
<dbReference type="PROSITE" id="PS50082">
    <property type="entry name" value="WD_REPEATS_2"/>
    <property type="match status" value="3"/>
</dbReference>
<reference evidence="10" key="2">
    <citation type="submission" date="2020-08" db="EMBL/GenBank/DDBJ databases">
        <title>Plant Genome Project.</title>
        <authorList>
            <person name="Zhang R.-G."/>
        </authorList>
    </citation>
    <scope>NUCLEOTIDE SEQUENCE</scope>
    <source>
        <strain evidence="10">Huo1</strain>
        <tissue evidence="10">Leaf</tissue>
    </source>
</reference>
<evidence type="ECO:0000256" key="4">
    <source>
        <dbReference type="ARBA" id="ARBA00022771"/>
    </source>
</evidence>
<keyword evidence="11" id="KW-1185">Reference proteome</keyword>
<dbReference type="SUPFAM" id="SSF90229">
    <property type="entry name" value="CCCH zinc finger"/>
    <property type="match status" value="1"/>
</dbReference>
<feature type="region of interest" description="Disordered" evidence="8">
    <location>
        <begin position="45"/>
        <end position="83"/>
    </location>
</feature>
<name>A0A8X9ACL9_SALSN</name>
<dbReference type="SMART" id="SM00320">
    <property type="entry name" value="WD40"/>
    <property type="match status" value="6"/>
</dbReference>
<dbReference type="InterPro" id="IPR020472">
    <property type="entry name" value="WD40_PAC1"/>
</dbReference>
<evidence type="ECO:0000256" key="7">
    <source>
        <dbReference type="PROSITE-ProRule" id="PRU00723"/>
    </source>
</evidence>
<dbReference type="InterPro" id="IPR015943">
    <property type="entry name" value="WD40/YVTN_repeat-like_dom_sf"/>
</dbReference>
<dbReference type="SMART" id="SM00356">
    <property type="entry name" value="ZnF_C3H1"/>
    <property type="match status" value="2"/>
</dbReference>
<evidence type="ECO:0000256" key="8">
    <source>
        <dbReference type="SAM" id="MobiDB-lite"/>
    </source>
</evidence>
<dbReference type="InterPro" id="IPR019775">
    <property type="entry name" value="WD40_repeat_CS"/>
</dbReference>
<evidence type="ECO:0000313" key="11">
    <source>
        <dbReference type="Proteomes" id="UP000298416"/>
    </source>
</evidence>
<keyword evidence="5 7" id="KW-0862">Zinc</keyword>
<dbReference type="InterPro" id="IPR036322">
    <property type="entry name" value="WD40_repeat_dom_sf"/>
</dbReference>
<gene>
    <name evidence="10" type="ORF">SASPL_100591</name>
</gene>
<dbReference type="Gene3D" id="3.30.1370.210">
    <property type="match status" value="1"/>
</dbReference>
<dbReference type="SUPFAM" id="SSF50978">
    <property type="entry name" value="WD40 repeat-like"/>
    <property type="match status" value="1"/>
</dbReference>
<evidence type="ECO:0000256" key="1">
    <source>
        <dbReference type="ARBA" id="ARBA00022574"/>
    </source>
</evidence>
<dbReference type="PANTHER" id="PTHR44489:SF16">
    <property type="entry name" value="ANAPHASE-PROMOTING COMPLEX SUBUNIT 4 WD40 DOMAIN-CONTAINING PROTEIN"/>
    <property type="match status" value="1"/>
</dbReference>
<dbReference type="PANTHER" id="PTHR44489">
    <property type="match status" value="1"/>
</dbReference>
<evidence type="ECO:0000256" key="6">
    <source>
        <dbReference type="PROSITE-ProRule" id="PRU00221"/>
    </source>
</evidence>
<evidence type="ECO:0000259" key="9">
    <source>
        <dbReference type="PROSITE" id="PS50103"/>
    </source>
</evidence>
<protein>
    <recommendedName>
        <fullName evidence="9">C3H1-type domain-containing protein</fullName>
    </recommendedName>
</protein>